<sequence length="65" mass="6531">MAQSLLPKATVTQPGAKPARPRQQHGLGRGLLQCLSHRAHGPGGHGAALQLGQQLIAVHGGNAGG</sequence>
<organism evidence="2 3">
    <name type="scientific">Hymenobacter glacialis</name>
    <dbReference type="NCBI Taxonomy" id="1908236"/>
    <lineage>
        <taxon>Bacteria</taxon>
        <taxon>Pseudomonadati</taxon>
        <taxon>Bacteroidota</taxon>
        <taxon>Cytophagia</taxon>
        <taxon>Cytophagales</taxon>
        <taxon>Hymenobacteraceae</taxon>
        <taxon>Hymenobacter</taxon>
    </lineage>
</organism>
<comment type="caution">
    <text evidence="2">The sequence shown here is derived from an EMBL/GenBank/DDBJ whole genome shotgun (WGS) entry which is preliminary data.</text>
</comment>
<evidence type="ECO:0000313" key="2">
    <source>
        <dbReference type="EMBL" id="OGX85048.1"/>
    </source>
</evidence>
<dbReference type="Proteomes" id="UP000177791">
    <property type="component" value="Unassembled WGS sequence"/>
</dbReference>
<keyword evidence="3" id="KW-1185">Reference proteome</keyword>
<protein>
    <submittedName>
        <fullName evidence="2">Uncharacterized protein</fullName>
    </submittedName>
</protein>
<gene>
    <name evidence="2" type="ORF">BEN48_15065</name>
</gene>
<feature type="region of interest" description="Disordered" evidence="1">
    <location>
        <begin position="1"/>
        <end position="29"/>
    </location>
</feature>
<proteinExistence type="predicted"/>
<accession>A0A1G1T2F1</accession>
<evidence type="ECO:0000256" key="1">
    <source>
        <dbReference type="SAM" id="MobiDB-lite"/>
    </source>
</evidence>
<reference evidence="2 3" key="1">
    <citation type="submission" date="2016-08" db="EMBL/GenBank/DDBJ databases">
        <title>Hymenobacter coccineus sp. nov., Hymenobacter lapidarius sp. nov. and Hymenobacter glacialis sp. nov., isolated from Antarctic soil.</title>
        <authorList>
            <person name="Sedlacek I."/>
            <person name="Kralova S."/>
            <person name="Kyrova K."/>
            <person name="Maslanova I."/>
            <person name="Stankova E."/>
            <person name="Vrbovska V."/>
            <person name="Nemec M."/>
            <person name="Bartak M."/>
            <person name="Svec P."/>
            <person name="Busse H.-J."/>
            <person name="Pantucek R."/>
        </authorList>
    </citation>
    <scope>NUCLEOTIDE SEQUENCE [LARGE SCALE GENOMIC DNA]</scope>
    <source>
        <strain evidence="2 3">CCM 8648</strain>
    </source>
</reference>
<dbReference type="EMBL" id="MDZC01000063">
    <property type="protein sequence ID" value="OGX85048.1"/>
    <property type="molecule type" value="Genomic_DNA"/>
</dbReference>
<name>A0A1G1T2F1_9BACT</name>
<evidence type="ECO:0000313" key="3">
    <source>
        <dbReference type="Proteomes" id="UP000177791"/>
    </source>
</evidence>
<dbReference type="AlphaFoldDB" id="A0A1G1T2F1"/>